<dbReference type="RefSeq" id="WP_303699959.1">
    <property type="nucleotide sequence ID" value="NZ_VSIV01000014.1"/>
</dbReference>
<gene>
    <name evidence="1" type="ORF">FXF49_00530</name>
</gene>
<dbReference type="AlphaFoldDB" id="A0A5D0MXB7"/>
<evidence type="ECO:0000313" key="2">
    <source>
        <dbReference type="Proteomes" id="UP000323337"/>
    </source>
</evidence>
<sequence>MKCDEFYDILNKWKAIPEEDLKKVINVLDHLENNYGLEYWKSKRGSHYVIKHKLFKRDELLRQFKLNPRECMNGELSIPAKKGKKVKKIYLKRLISVSELLEFAKKEELL</sequence>
<comment type="caution">
    <text evidence="1">The sequence shown here is derived from an EMBL/GenBank/DDBJ whole genome shotgun (WGS) entry which is preliminary data.</text>
</comment>
<protein>
    <submittedName>
        <fullName evidence="1">Uncharacterized protein</fullName>
    </submittedName>
</protein>
<dbReference type="EMBL" id="VSIV01000014">
    <property type="protein sequence ID" value="TYB36682.1"/>
    <property type="molecule type" value="Genomic_DNA"/>
</dbReference>
<name>A0A5D0MXB7_FLESI</name>
<evidence type="ECO:0000313" key="1">
    <source>
        <dbReference type="EMBL" id="TYB36682.1"/>
    </source>
</evidence>
<reference evidence="1 2" key="1">
    <citation type="submission" date="2019-08" db="EMBL/GenBank/DDBJ databases">
        <title>Genomic characterization of a novel candidate phylum (ARYD3) from a high temperature, high salinity tertiary oil reservoir in north central Oklahoma, USA.</title>
        <authorList>
            <person name="Youssef N.H."/>
            <person name="Yadav A."/>
            <person name="Elshahed M.S."/>
        </authorList>
    </citation>
    <scope>NUCLEOTIDE SEQUENCE [LARGE SCALE GENOMIC DNA]</scope>
    <source>
        <strain evidence="1">ARYD1</strain>
    </source>
</reference>
<accession>A0A5D0MXB7</accession>
<organism evidence="1 2">
    <name type="scientific">Flexistipes sinusarabici</name>
    <dbReference type="NCBI Taxonomy" id="2352"/>
    <lineage>
        <taxon>Bacteria</taxon>
        <taxon>Pseudomonadati</taxon>
        <taxon>Deferribacterota</taxon>
        <taxon>Deferribacteres</taxon>
        <taxon>Deferribacterales</taxon>
        <taxon>Flexistipitaceae</taxon>
        <taxon>Flexistipes</taxon>
    </lineage>
</organism>
<dbReference type="Proteomes" id="UP000323337">
    <property type="component" value="Unassembled WGS sequence"/>
</dbReference>
<proteinExistence type="predicted"/>